<keyword evidence="7" id="KW-0378">Hydrolase</keyword>
<keyword evidence="8" id="KW-0443">Lipid metabolism</keyword>
<comment type="subcellular location">
    <subcellularLocation>
        <location evidence="3">Secreted</location>
    </subcellularLocation>
</comment>
<dbReference type="CDD" id="cd09140">
    <property type="entry name" value="PLDc_vPLD1_2_like_bac_1"/>
    <property type="match status" value="1"/>
</dbReference>
<keyword evidence="5" id="KW-0964">Secreted</keyword>
<dbReference type="EMBL" id="JAMLDY010000001">
    <property type="protein sequence ID" value="MCP3733418.1"/>
    <property type="molecule type" value="Genomic_DNA"/>
</dbReference>
<keyword evidence="6" id="KW-0677">Repeat</keyword>
<dbReference type="SUPFAM" id="SSF56024">
    <property type="entry name" value="Phospholipase D/nuclease"/>
    <property type="match status" value="2"/>
</dbReference>
<dbReference type="PROSITE" id="PS50035">
    <property type="entry name" value="PLD"/>
    <property type="match status" value="2"/>
</dbReference>
<dbReference type="GO" id="GO:0004630">
    <property type="term" value="F:phospholipase D activity"/>
    <property type="evidence" value="ECO:0007669"/>
    <property type="project" value="UniProtKB-EC"/>
</dbReference>
<evidence type="ECO:0000256" key="9">
    <source>
        <dbReference type="ARBA" id="ARBA00029594"/>
    </source>
</evidence>
<evidence type="ECO:0000256" key="5">
    <source>
        <dbReference type="ARBA" id="ARBA00022525"/>
    </source>
</evidence>
<feature type="domain" description="PLD phosphodiesterase" evidence="10">
    <location>
        <begin position="124"/>
        <end position="151"/>
    </location>
</feature>
<dbReference type="Proteomes" id="UP001139486">
    <property type="component" value="Unassembled WGS sequence"/>
</dbReference>
<comment type="catalytic activity">
    <reaction evidence="1">
        <text>a 1,2-diacyl-sn-glycero-3-phosphocholine + H2O = a 1,2-diacyl-sn-glycero-3-phosphate + choline + H(+)</text>
        <dbReference type="Rhea" id="RHEA:14445"/>
        <dbReference type="ChEBI" id="CHEBI:15354"/>
        <dbReference type="ChEBI" id="CHEBI:15377"/>
        <dbReference type="ChEBI" id="CHEBI:15378"/>
        <dbReference type="ChEBI" id="CHEBI:57643"/>
        <dbReference type="ChEBI" id="CHEBI:58608"/>
        <dbReference type="EC" id="3.1.4.4"/>
    </reaction>
</comment>
<dbReference type="GO" id="GO:0009395">
    <property type="term" value="P:phospholipid catabolic process"/>
    <property type="evidence" value="ECO:0007669"/>
    <property type="project" value="TreeGrafter"/>
</dbReference>
<reference evidence="11" key="1">
    <citation type="submission" date="2022-05" db="EMBL/GenBank/DDBJ databases">
        <title>Sphingomonas sp. strain RP10 Genome sequencing and assembly.</title>
        <authorList>
            <person name="Kim I."/>
        </authorList>
    </citation>
    <scope>NUCLEOTIDE SEQUENCE</scope>
    <source>
        <strain evidence="11">RP10</strain>
    </source>
</reference>
<evidence type="ECO:0000313" key="12">
    <source>
        <dbReference type="Proteomes" id="UP001139486"/>
    </source>
</evidence>
<comment type="caution">
    <text evidence="11">The sequence shown here is derived from an EMBL/GenBank/DDBJ whole genome shotgun (WGS) entry which is preliminary data.</text>
</comment>
<dbReference type="InterPro" id="IPR001736">
    <property type="entry name" value="PLipase_D/transphosphatidylase"/>
</dbReference>
<feature type="domain" description="PLD phosphodiesterase" evidence="10">
    <location>
        <begin position="343"/>
        <end position="365"/>
    </location>
</feature>
<dbReference type="Pfam" id="PF13091">
    <property type="entry name" value="PLDc_2"/>
    <property type="match status" value="1"/>
</dbReference>
<evidence type="ECO:0000256" key="4">
    <source>
        <dbReference type="ARBA" id="ARBA00018392"/>
    </source>
</evidence>
<dbReference type="RefSeq" id="WP_254287411.1">
    <property type="nucleotide sequence ID" value="NZ_JAMLDY010000001.1"/>
</dbReference>
<evidence type="ECO:0000256" key="1">
    <source>
        <dbReference type="ARBA" id="ARBA00000798"/>
    </source>
</evidence>
<dbReference type="Gene3D" id="3.30.870.10">
    <property type="entry name" value="Endonuclease Chain A"/>
    <property type="match status" value="2"/>
</dbReference>
<organism evidence="11 12">
    <name type="scientific">Sphingomonas liriopis</name>
    <dbReference type="NCBI Taxonomy" id="2949094"/>
    <lineage>
        <taxon>Bacteria</taxon>
        <taxon>Pseudomonadati</taxon>
        <taxon>Pseudomonadota</taxon>
        <taxon>Alphaproteobacteria</taxon>
        <taxon>Sphingomonadales</taxon>
        <taxon>Sphingomonadaceae</taxon>
        <taxon>Sphingomonas</taxon>
    </lineage>
</organism>
<dbReference type="InterPro" id="IPR015679">
    <property type="entry name" value="PLipase_D_fam"/>
</dbReference>
<evidence type="ECO:0000256" key="8">
    <source>
        <dbReference type="ARBA" id="ARBA00023098"/>
    </source>
</evidence>
<evidence type="ECO:0000259" key="10">
    <source>
        <dbReference type="PROSITE" id="PS50035"/>
    </source>
</evidence>
<dbReference type="GO" id="GO:0005576">
    <property type="term" value="C:extracellular region"/>
    <property type="evidence" value="ECO:0007669"/>
    <property type="project" value="UniProtKB-SubCell"/>
</dbReference>
<dbReference type="CDD" id="cd09143">
    <property type="entry name" value="PLDc_vPLD1_2_like_bac_2"/>
    <property type="match status" value="1"/>
</dbReference>
<accession>A0A9X2HM02</accession>
<gene>
    <name evidence="11" type="ORF">M9979_00775</name>
</gene>
<sequence length="479" mass="53903">MLDTARNVWRIEHADRLSVIVDADRYFGVAREAFANAKQRIMLVGWDFDARIRLMGSGSNVAGPETVGDFLYELVERNPKLELYLLRWDVGALKSIFRGKTMFTVLKWARHPRIHVKLDAHHPTGSSHHQKIVSIDDCLAFCGGIDMTAERWDTRAHRDDDPGRRLPGGAPYKPWHDATTAITGAAAHALAELCRNRWRHATGVRLNPVEGSVSCWPDSLEPTFENVELGIARSQPEMPGEPPVTEVEALFLDQIRAARRHIYCESQYFASRRIAEAIAARLDEADGPEIVIVNPLTAQGWLEPLAMDTARARLVETLRRRDTHGRLRLYHPFTRGGEAIYCHAKITIIDDTQLRIGSANINNRSLRLDTECDVVLDAERHPGAGLEAKIAATRHDLMAEHLDVPPERVAQLIEQTGSLIETIERLRGPGRSLRPYEVPDLDGIETWLADNEVLDPEGPGEMFEATTYRGLFRGRLRRG</sequence>
<dbReference type="InterPro" id="IPR025202">
    <property type="entry name" value="PLD-like_dom"/>
</dbReference>
<evidence type="ECO:0000256" key="2">
    <source>
        <dbReference type="ARBA" id="ARBA00003145"/>
    </source>
</evidence>
<evidence type="ECO:0000256" key="3">
    <source>
        <dbReference type="ARBA" id="ARBA00004613"/>
    </source>
</evidence>
<evidence type="ECO:0000313" key="11">
    <source>
        <dbReference type="EMBL" id="MCP3733418.1"/>
    </source>
</evidence>
<protein>
    <recommendedName>
        <fullName evidence="4">Phospholipase D</fullName>
    </recommendedName>
    <alternativeName>
        <fullName evidence="9">Choline phosphatase</fullName>
    </alternativeName>
</protein>
<keyword evidence="12" id="KW-1185">Reference proteome</keyword>
<dbReference type="AlphaFoldDB" id="A0A9X2HM02"/>
<proteinExistence type="predicted"/>
<evidence type="ECO:0000256" key="6">
    <source>
        <dbReference type="ARBA" id="ARBA00022737"/>
    </source>
</evidence>
<name>A0A9X2HM02_9SPHN</name>
<evidence type="ECO:0000256" key="7">
    <source>
        <dbReference type="ARBA" id="ARBA00022801"/>
    </source>
</evidence>
<dbReference type="PANTHER" id="PTHR18896">
    <property type="entry name" value="PHOSPHOLIPASE D"/>
    <property type="match status" value="1"/>
</dbReference>
<dbReference type="SMART" id="SM00155">
    <property type="entry name" value="PLDc"/>
    <property type="match status" value="2"/>
</dbReference>
<dbReference type="PANTHER" id="PTHR18896:SF76">
    <property type="entry name" value="PHOSPHOLIPASE"/>
    <property type="match status" value="1"/>
</dbReference>
<comment type="function">
    <text evidence="2">Could be a virulence factor.</text>
</comment>